<dbReference type="InterPro" id="IPR016563">
    <property type="entry name" value="Npl4"/>
</dbReference>
<dbReference type="GO" id="GO:0006511">
    <property type="term" value="P:ubiquitin-dependent protein catabolic process"/>
    <property type="evidence" value="ECO:0007669"/>
    <property type="project" value="InterPro"/>
</dbReference>
<feature type="domain" description="MPN" evidence="8">
    <location>
        <begin position="251"/>
        <end position="402"/>
    </location>
</feature>
<dbReference type="OrthoDB" id="10251089at2759"/>
<gene>
    <name evidence="9" type="ORF">HANVADRAFT_28381</name>
</gene>
<dbReference type="GO" id="GO:0048471">
    <property type="term" value="C:perinuclear region of cytoplasm"/>
    <property type="evidence" value="ECO:0007669"/>
    <property type="project" value="UniProtKB-SubCell"/>
</dbReference>
<dbReference type="EMBL" id="LXPE01000628">
    <property type="protein sequence ID" value="OBA14629.1"/>
    <property type="molecule type" value="Genomic_DNA"/>
</dbReference>
<name>A0A1B7SDR4_9ASCO</name>
<evidence type="ECO:0000256" key="4">
    <source>
        <dbReference type="ARBA" id="ARBA00011025"/>
    </source>
</evidence>
<dbReference type="GO" id="GO:0031625">
    <property type="term" value="F:ubiquitin protein ligase binding"/>
    <property type="evidence" value="ECO:0007669"/>
    <property type="project" value="TreeGrafter"/>
</dbReference>
<evidence type="ECO:0000256" key="1">
    <source>
        <dbReference type="ARBA" id="ARBA00004335"/>
    </source>
</evidence>
<sequence length="623" mass="71468">LLRFRTNDGMVRLPCEKDETFITVIKRLVSKNEKQKDNIDLNSIIIDFNNTHLELKLISDDSINDLGFQHGDIVNINYKLKEKPVELLKSAINIDSNNNNNRNDGNINLTESIKGLNLSKISQVSNLKELPVDIVLESQDGLIKRYPNPLLCRHGDKGMCEHCSPIPCYDPKFQEERNFKHLSFHSYLKKLKDSQFNNHSAYVPKPLEQPSFKITKKPSCVHEPWPTGICSKCQPSAITLQQQDFRMVDHVEFLDSEIINSFVDSWRSTGAQRFGILLGSYEEYSSVIDDKDMTQIPPLGIKCQVQQIYEPFQYDEYDGLTFKFDKTCEELKDIVKKFAIIDNLYPVGFVFTDLTDSGKKDGSVLCKRHQDSYFLTNIEIIQAAKWQNLFPNICKDSEEGYFGSKFVACCISGNLNNEIDISTYQVSVNGEALVDADFISGSTDPSMLYLKETDNTRYVPEVFFMKTNEYGLKVKENAKPAFPVEYLLVTLTHGFSKQDTNNSDDANVNKKINSRKLFLTNNTSFPIENREHMGYKQDHYELKTYLADLIYGDDLIKLREKLSNFHLLNYINSLDILSKSEWEILIKATCVNVSDNDDFSPYLLQLLQSPGWQTLVMILQDSI</sequence>
<comment type="similarity">
    <text evidence="4">Belongs to the NPL4 family.</text>
</comment>
<evidence type="ECO:0000256" key="2">
    <source>
        <dbReference type="ARBA" id="ARBA00004406"/>
    </source>
</evidence>
<keyword evidence="7" id="KW-0811">Translocation</keyword>
<dbReference type="PANTHER" id="PTHR12710:SF0">
    <property type="entry name" value="NUCLEAR PROTEIN LOCALIZATION PROTEIN 4 HOMOLOG"/>
    <property type="match status" value="1"/>
</dbReference>
<dbReference type="PROSITE" id="PS50249">
    <property type="entry name" value="MPN"/>
    <property type="match status" value="1"/>
</dbReference>
<evidence type="ECO:0000313" key="10">
    <source>
        <dbReference type="Proteomes" id="UP000092321"/>
    </source>
</evidence>
<reference evidence="10" key="1">
    <citation type="journal article" date="2016" name="Proc. Natl. Acad. Sci. U.S.A.">
        <title>Comparative genomics of biotechnologically important yeasts.</title>
        <authorList>
            <person name="Riley R."/>
            <person name="Haridas S."/>
            <person name="Wolfe K.H."/>
            <person name="Lopes M.R."/>
            <person name="Hittinger C.T."/>
            <person name="Goeker M."/>
            <person name="Salamov A.A."/>
            <person name="Wisecaver J.H."/>
            <person name="Long T.M."/>
            <person name="Calvey C.H."/>
            <person name="Aerts A.L."/>
            <person name="Barry K.W."/>
            <person name="Choi C."/>
            <person name="Clum A."/>
            <person name="Coughlan A.Y."/>
            <person name="Deshpande S."/>
            <person name="Douglass A.P."/>
            <person name="Hanson S.J."/>
            <person name="Klenk H.-P."/>
            <person name="LaButti K.M."/>
            <person name="Lapidus A."/>
            <person name="Lindquist E.A."/>
            <person name="Lipzen A.M."/>
            <person name="Meier-Kolthoff J.P."/>
            <person name="Ohm R.A."/>
            <person name="Otillar R.P."/>
            <person name="Pangilinan J.L."/>
            <person name="Peng Y."/>
            <person name="Rokas A."/>
            <person name="Rosa C.A."/>
            <person name="Scheuner C."/>
            <person name="Sibirny A.A."/>
            <person name="Slot J.C."/>
            <person name="Stielow J.B."/>
            <person name="Sun H."/>
            <person name="Kurtzman C.P."/>
            <person name="Blackwell M."/>
            <person name="Grigoriev I.V."/>
            <person name="Jeffries T.W."/>
        </authorList>
    </citation>
    <scope>NUCLEOTIDE SEQUENCE [LARGE SCALE GENOMIC DNA]</scope>
    <source>
        <strain evidence="10">NRRL Y-1626</strain>
    </source>
</reference>
<dbReference type="Pfam" id="PF05020">
    <property type="entry name" value="zf-NPL4"/>
    <property type="match status" value="1"/>
</dbReference>
<keyword evidence="10" id="KW-1185">Reference proteome</keyword>
<dbReference type="InterPro" id="IPR007716">
    <property type="entry name" value="NPL4_Zn-bd_put"/>
</dbReference>
<evidence type="ECO:0000256" key="6">
    <source>
        <dbReference type="ARBA" id="ARBA00022816"/>
    </source>
</evidence>
<accession>A0A1B7SDR4</accession>
<dbReference type="InterPro" id="IPR037518">
    <property type="entry name" value="MPN"/>
</dbReference>
<dbReference type="CDD" id="cd08061">
    <property type="entry name" value="MPN_NPL4"/>
    <property type="match status" value="1"/>
</dbReference>
<dbReference type="PANTHER" id="PTHR12710">
    <property type="entry name" value="NUCLEAR PROTEIN LOCALIZATION 4"/>
    <property type="match status" value="1"/>
</dbReference>
<dbReference type="Proteomes" id="UP000092321">
    <property type="component" value="Unassembled WGS sequence"/>
</dbReference>
<keyword evidence="6" id="KW-0813">Transport</keyword>
<dbReference type="Pfam" id="PF05021">
    <property type="entry name" value="NPL4"/>
    <property type="match status" value="1"/>
</dbReference>
<dbReference type="InterPro" id="IPR007717">
    <property type="entry name" value="NPL4_C"/>
</dbReference>
<evidence type="ECO:0000256" key="7">
    <source>
        <dbReference type="ARBA" id="ARBA00023010"/>
    </source>
</evidence>
<dbReference type="GO" id="GO:0031965">
    <property type="term" value="C:nuclear membrane"/>
    <property type="evidence" value="ECO:0007669"/>
    <property type="project" value="UniProtKB-SubCell"/>
</dbReference>
<dbReference type="GO" id="GO:0015031">
    <property type="term" value="P:protein transport"/>
    <property type="evidence" value="ECO:0007669"/>
    <property type="project" value="UniProtKB-KW"/>
</dbReference>
<protein>
    <recommendedName>
        <fullName evidence="5">Nuclear protein localization protein 4</fullName>
    </recommendedName>
</protein>
<proteinExistence type="inferred from homology"/>
<dbReference type="GO" id="GO:0051028">
    <property type="term" value="P:mRNA transport"/>
    <property type="evidence" value="ECO:0007669"/>
    <property type="project" value="UniProtKB-KW"/>
</dbReference>
<organism evidence="9 10">
    <name type="scientific">Hanseniaspora valbyensis NRRL Y-1626</name>
    <dbReference type="NCBI Taxonomy" id="766949"/>
    <lineage>
        <taxon>Eukaryota</taxon>
        <taxon>Fungi</taxon>
        <taxon>Dikarya</taxon>
        <taxon>Ascomycota</taxon>
        <taxon>Saccharomycotina</taxon>
        <taxon>Saccharomycetes</taxon>
        <taxon>Saccharomycodales</taxon>
        <taxon>Saccharomycodaceae</taxon>
        <taxon>Hanseniaspora</taxon>
    </lineage>
</organism>
<feature type="non-terminal residue" evidence="9">
    <location>
        <position position="1"/>
    </location>
</feature>
<comment type="subcellular location">
    <subcellularLocation>
        <location evidence="3">Cytoplasm</location>
        <location evidence="3">Perinuclear region</location>
    </subcellularLocation>
    <subcellularLocation>
        <location evidence="2">Endoplasmic reticulum membrane</location>
        <topology evidence="2">Peripheral membrane protein</topology>
    </subcellularLocation>
    <subcellularLocation>
        <location evidence="1">Nucleus membrane</location>
        <topology evidence="1">Peripheral membrane protein</topology>
        <orientation evidence="1">Cytoplasmic side</orientation>
    </subcellularLocation>
</comment>
<evidence type="ECO:0000313" key="9">
    <source>
        <dbReference type="EMBL" id="OBA14629.1"/>
    </source>
</evidence>
<dbReference type="GO" id="GO:0005789">
    <property type="term" value="C:endoplasmic reticulum membrane"/>
    <property type="evidence" value="ECO:0007669"/>
    <property type="project" value="UniProtKB-SubCell"/>
</dbReference>
<comment type="caution">
    <text evidence="9">The sequence shown here is derived from an EMBL/GenBank/DDBJ whole genome shotgun (WGS) entry which is preliminary data.</text>
</comment>
<evidence type="ECO:0000256" key="3">
    <source>
        <dbReference type="ARBA" id="ARBA00004556"/>
    </source>
</evidence>
<dbReference type="PIRSF" id="PIRSF010052">
    <property type="entry name" value="Polyub_prc_Npl4"/>
    <property type="match status" value="1"/>
</dbReference>
<keyword evidence="6" id="KW-0509">mRNA transport</keyword>
<evidence type="ECO:0000259" key="8">
    <source>
        <dbReference type="PROSITE" id="PS50249"/>
    </source>
</evidence>
<keyword evidence="7" id="KW-0653">Protein transport</keyword>
<dbReference type="AlphaFoldDB" id="A0A1B7SDR4"/>
<evidence type="ECO:0000256" key="5">
    <source>
        <dbReference type="ARBA" id="ARBA00019709"/>
    </source>
</evidence>
<dbReference type="GO" id="GO:0043130">
    <property type="term" value="F:ubiquitin binding"/>
    <property type="evidence" value="ECO:0007669"/>
    <property type="project" value="TreeGrafter"/>
</dbReference>